<evidence type="ECO:0000256" key="2">
    <source>
        <dbReference type="ARBA" id="ARBA00022840"/>
    </source>
</evidence>
<feature type="domain" description="PH" evidence="5">
    <location>
        <begin position="22"/>
        <end position="112"/>
    </location>
</feature>
<dbReference type="PROSITE" id="PS00107">
    <property type="entry name" value="PROTEIN_KINASE_ATP"/>
    <property type="match status" value="1"/>
</dbReference>
<dbReference type="Pfam" id="PF00069">
    <property type="entry name" value="Pkinase"/>
    <property type="match status" value="1"/>
</dbReference>
<accession>A0A2V3IJY7</accession>
<evidence type="ECO:0000256" key="4">
    <source>
        <dbReference type="SAM" id="MobiDB-lite"/>
    </source>
</evidence>
<dbReference type="SUPFAM" id="SSF50729">
    <property type="entry name" value="PH domain-like"/>
    <property type="match status" value="1"/>
</dbReference>
<dbReference type="Gene3D" id="2.30.29.30">
    <property type="entry name" value="Pleckstrin-homology domain (PH domain)/Phosphotyrosine-binding domain (PTB)"/>
    <property type="match status" value="1"/>
</dbReference>
<dbReference type="AlphaFoldDB" id="A0A2V3IJY7"/>
<feature type="compositionally biased region" description="Polar residues" evidence="4">
    <location>
        <begin position="500"/>
        <end position="523"/>
    </location>
</feature>
<dbReference type="EMBL" id="NBIV01000165">
    <property type="protein sequence ID" value="PXF42414.1"/>
    <property type="molecule type" value="Genomic_DNA"/>
</dbReference>
<evidence type="ECO:0000313" key="8">
    <source>
        <dbReference type="Proteomes" id="UP000247409"/>
    </source>
</evidence>
<dbReference type="FunFam" id="1.10.510.10:FF:000571">
    <property type="entry name" value="Maternal embryonic leucine zipper kinase"/>
    <property type="match status" value="1"/>
</dbReference>
<dbReference type="Gene3D" id="1.10.510.10">
    <property type="entry name" value="Transferase(Phosphotransferase) domain 1"/>
    <property type="match status" value="1"/>
</dbReference>
<evidence type="ECO:0000256" key="1">
    <source>
        <dbReference type="ARBA" id="ARBA00022741"/>
    </source>
</evidence>
<keyword evidence="8" id="KW-1185">Reference proteome</keyword>
<dbReference type="PANTHER" id="PTHR24347">
    <property type="entry name" value="SERINE/THREONINE-PROTEIN KINASE"/>
    <property type="match status" value="1"/>
</dbReference>
<protein>
    <submittedName>
        <fullName evidence="7">Myosin light chain kinase A</fullName>
    </submittedName>
</protein>
<dbReference type="InterPro" id="IPR008271">
    <property type="entry name" value="Ser/Thr_kinase_AS"/>
</dbReference>
<organism evidence="7 8">
    <name type="scientific">Gracilariopsis chorda</name>
    <dbReference type="NCBI Taxonomy" id="448386"/>
    <lineage>
        <taxon>Eukaryota</taxon>
        <taxon>Rhodophyta</taxon>
        <taxon>Florideophyceae</taxon>
        <taxon>Rhodymeniophycidae</taxon>
        <taxon>Gracilariales</taxon>
        <taxon>Gracilariaceae</taxon>
        <taxon>Gracilariopsis</taxon>
    </lineage>
</organism>
<sequence length="641" mass="71805">MTTTNSLNTTNKALNKMSHEQPPSISGFLVKASALHALKRKYFFRLDGCTLSRFRSQISKKPLWVVNLAGVLVQTAGKNGIVLVFKSGYTMLYAKSGSEFSRWFKALTYASEYTLDTYYDVADVIGVGGFASVRFANEKGTGKPVAVKSIKKDSASSLLMQREITVLRSVNHPRLVRTFDIFDTEESYHIVMELMKGGMLFDEMNRRPRFSEPDTRYIIKQVLAGVAYLHSVGVVHRDLKPENILMTSRHGLDIKLADFGLSNILTGSDSVMKTLLGTPQFIAPEVVQASQYDEVVDVWAIGMIMYNLLTGILPFTEKQVFDKYRMPDLKVPFRKRKWKFISPQAQSLTRQMLCTDPSKRVSALAALNHPWITNNQTKECYSSTKRPTVMFRRAVHCVRFLLRLGSKSGQFTSLNFQYVSLCKPGSLVTLESSEYSVTSLANSDWDFEVEKFSAEGVQSIDNWGNTTRNVSNMTQKTAEQKRQEFLARMARGLALLQTTNERATVRSNAGATTRSNNGPSASPDNHERDSQVGQEQRVSGEELEGMTTGHLTNHVVDVASVRSLQLDAALGHAPVSIPTTPVTYNFDSRGTMRNSTLGNNTIPNSTILKSRHGAKLKHWLLKAFRPHHIQNEIARKDMDQS</sequence>
<comment type="caution">
    <text evidence="7">The sequence shown here is derived from an EMBL/GenBank/DDBJ whole genome shotgun (WGS) entry which is preliminary data.</text>
</comment>
<name>A0A2V3IJY7_9FLOR</name>
<dbReference type="InterPro" id="IPR011009">
    <property type="entry name" value="Kinase-like_dom_sf"/>
</dbReference>
<evidence type="ECO:0000313" key="7">
    <source>
        <dbReference type="EMBL" id="PXF42414.1"/>
    </source>
</evidence>
<reference evidence="7 8" key="1">
    <citation type="journal article" date="2018" name="Mol. Biol. Evol.">
        <title>Analysis of the draft genome of the red seaweed Gracilariopsis chorda provides insights into genome size evolution in Rhodophyta.</title>
        <authorList>
            <person name="Lee J."/>
            <person name="Yang E.C."/>
            <person name="Graf L."/>
            <person name="Yang J.H."/>
            <person name="Qiu H."/>
            <person name="Zel Zion U."/>
            <person name="Chan C.X."/>
            <person name="Stephens T.G."/>
            <person name="Weber A.P.M."/>
            <person name="Boo G.H."/>
            <person name="Boo S.M."/>
            <person name="Kim K.M."/>
            <person name="Shin Y."/>
            <person name="Jung M."/>
            <person name="Lee S.J."/>
            <person name="Yim H.S."/>
            <person name="Lee J.H."/>
            <person name="Bhattacharya D."/>
            <person name="Yoon H.S."/>
        </authorList>
    </citation>
    <scope>NUCLEOTIDE SEQUENCE [LARGE SCALE GENOMIC DNA]</scope>
    <source>
        <strain evidence="7 8">SKKU-2015</strain>
        <tissue evidence="7">Whole body</tissue>
    </source>
</reference>
<feature type="domain" description="Protein kinase" evidence="6">
    <location>
        <begin position="119"/>
        <end position="372"/>
    </location>
</feature>
<dbReference type="PROSITE" id="PS50003">
    <property type="entry name" value="PH_DOMAIN"/>
    <property type="match status" value="1"/>
</dbReference>
<dbReference type="OrthoDB" id="419455at2759"/>
<dbReference type="SMART" id="SM00220">
    <property type="entry name" value="S_TKc"/>
    <property type="match status" value="1"/>
</dbReference>
<gene>
    <name evidence="7" type="ORF">BWQ96_07855</name>
</gene>
<dbReference type="InterPro" id="IPR011993">
    <property type="entry name" value="PH-like_dom_sf"/>
</dbReference>
<dbReference type="STRING" id="448386.A0A2V3IJY7"/>
<dbReference type="SMART" id="SM00233">
    <property type="entry name" value="PH"/>
    <property type="match status" value="1"/>
</dbReference>
<evidence type="ECO:0000256" key="3">
    <source>
        <dbReference type="PROSITE-ProRule" id="PRU10141"/>
    </source>
</evidence>
<feature type="binding site" evidence="3">
    <location>
        <position position="152"/>
    </location>
    <ligand>
        <name>ATP</name>
        <dbReference type="ChEBI" id="CHEBI:30616"/>
    </ligand>
</feature>
<keyword evidence="7" id="KW-0418">Kinase</keyword>
<keyword evidence="7" id="KW-0808">Transferase</keyword>
<feature type="region of interest" description="Disordered" evidence="4">
    <location>
        <begin position="500"/>
        <end position="544"/>
    </location>
</feature>
<proteinExistence type="predicted"/>
<evidence type="ECO:0000259" key="5">
    <source>
        <dbReference type="PROSITE" id="PS50003"/>
    </source>
</evidence>
<dbReference type="PROSITE" id="PS00108">
    <property type="entry name" value="PROTEIN_KINASE_ST"/>
    <property type="match status" value="1"/>
</dbReference>
<evidence type="ECO:0000259" key="6">
    <source>
        <dbReference type="PROSITE" id="PS50011"/>
    </source>
</evidence>
<dbReference type="SUPFAM" id="SSF56112">
    <property type="entry name" value="Protein kinase-like (PK-like)"/>
    <property type="match status" value="1"/>
</dbReference>
<dbReference type="Proteomes" id="UP000247409">
    <property type="component" value="Unassembled WGS sequence"/>
</dbReference>
<keyword evidence="1 3" id="KW-0547">Nucleotide-binding</keyword>
<dbReference type="CDD" id="cd05117">
    <property type="entry name" value="STKc_CAMK"/>
    <property type="match status" value="1"/>
</dbReference>
<dbReference type="GO" id="GO:0005524">
    <property type="term" value="F:ATP binding"/>
    <property type="evidence" value="ECO:0007669"/>
    <property type="project" value="UniProtKB-UniRule"/>
</dbReference>
<dbReference type="InterPro" id="IPR017441">
    <property type="entry name" value="Protein_kinase_ATP_BS"/>
</dbReference>
<dbReference type="InterPro" id="IPR000719">
    <property type="entry name" value="Prot_kinase_dom"/>
</dbReference>
<keyword evidence="2 3" id="KW-0067">ATP-binding</keyword>
<dbReference type="GO" id="GO:0004672">
    <property type="term" value="F:protein kinase activity"/>
    <property type="evidence" value="ECO:0007669"/>
    <property type="project" value="InterPro"/>
</dbReference>
<dbReference type="InterPro" id="IPR001849">
    <property type="entry name" value="PH_domain"/>
</dbReference>
<dbReference type="PROSITE" id="PS50011">
    <property type="entry name" value="PROTEIN_KINASE_DOM"/>
    <property type="match status" value="1"/>
</dbReference>